<keyword evidence="3" id="KW-1185">Reference proteome</keyword>
<dbReference type="InterPro" id="IPR029069">
    <property type="entry name" value="HotDog_dom_sf"/>
</dbReference>
<dbReference type="EMBL" id="RAHH01000005">
    <property type="protein sequence ID" value="RJT46167.1"/>
    <property type="molecule type" value="Genomic_DNA"/>
</dbReference>
<dbReference type="RefSeq" id="WP_120131852.1">
    <property type="nucleotide sequence ID" value="NZ_RAHH01000005.1"/>
</dbReference>
<reference evidence="2 3" key="1">
    <citation type="submission" date="2018-09" db="EMBL/GenBank/DDBJ databases">
        <authorList>
            <person name="Le Fleche-Mateos A."/>
        </authorList>
    </citation>
    <scope>NUCLEOTIDE SEQUENCE [LARGE SCALE GENOMIC DNA]</scope>
    <source>
        <strain evidence="2 3">DSM 27399</strain>
    </source>
</reference>
<accession>A0A419NCT5</accession>
<organism evidence="2 3">
    <name type="scientific">Rahnella woolbedingensis</name>
    <dbReference type="NCBI Taxonomy" id="1510574"/>
    <lineage>
        <taxon>Bacteria</taxon>
        <taxon>Pseudomonadati</taxon>
        <taxon>Pseudomonadota</taxon>
        <taxon>Gammaproteobacteria</taxon>
        <taxon>Enterobacterales</taxon>
        <taxon>Yersiniaceae</taxon>
        <taxon>Rahnella</taxon>
    </lineage>
</organism>
<sequence>MIFPDVLNQQLNGENSLLLTLTLPAGLFWFEGHFPSSPILPGVTQVNWVMIYAEEILGMNKAFAGMEVVKFQRPLLPEETVDLQIDWLKEKHRLVFRYSVGDAVASSGKITLCP</sequence>
<gene>
    <name evidence="2" type="ORF">D6C13_05720</name>
</gene>
<evidence type="ECO:0000313" key="3">
    <source>
        <dbReference type="Proteomes" id="UP000284908"/>
    </source>
</evidence>
<dbReference type="InterPro" id="IPR016962">
    <property type="entry name" value="Dehydrase_ECs4332_prd"/>
</dbReference>
<evidence type="ECO:0000259" key="1">
    <source>
        <dbReference type="Pfam" id="PF22818"/>
    </source>
</evidence>
<dbReference type="OrthoDB" id="9812842at2"/>
<dbReference type="SUPFAM" id="SSF54637">
    <property type="entry name" value="Thioesterase/thiol ester dehydrase-isomerase"/>
    <property type="match status" value="1"/>
</dbReference>
<name>A0A419NCT5_9GAMM</name>
<proteinExistence type="predicted"/>
<feature type="domain" description="ApeI dehydratase-like" evidence="1">
    <location>
        <begin position="12"/>
        <end position="109"/>
    </location>
</feature>
<comment type="caution">
    <text evidence="2">The sequence shown here is derived from an EMBL/GenBank/DDBJ whole genome shotgun (WGS) entry which is preliminary data.</text>
</comment>
<dbReference type="Proteomes" id="UP000284908">
    <property type="component" value="Unassembled WGS sequence"/>
</dbReference>
<dbReference type="Pfam" id="PF22818">
    <property type="entry name" value="ApeI-like"/>
    <property type="match status" value="1"/>
</dbReference>
<dbReference type="Gene3D" id="3.10.129.10">
    <property type="entry name" value="Hotdog Thioesterase"/>
    <property type="match status" value="1"/>
</dbReference>
<dbReference type="AlphaFoldDB" id="A0A419NCT5"/>
<dbReference type="InterPro" id="IPR054545">
    <property type="entry name" value="ApeI-like"/>
</dbReference>
<protein>
    <submittedName>
        <fullName evidence="2">Hydroxymyristoyl-ACP dehydratase</fullName>
    </submittedName>
</protein>
<evidence type="ECO:0000313" key="2">
    <source>
        <dbReference type="EMBL" id="RJT46167.1"/>
    </source>
</evidence>
<dbReference type="PIRSF" id="PIRSF030962">
    <property type="entry name" value="Dehydrase_ECs4332_prd"/>
    <property type="match status" value="1"/>
</dbReference>